<sequence>MSTPLIVFFSTTLPWLLTDKVLSARNPEIPIRKLRVRFCLRPDECLSISQAVARAMATHKKLDVAEFVVLTEKICMKCTEDHLLCYAKRFNTWIGDCPVVFAGLTHLWLRNLRFGELDIPNILTTCKRLESLRLTYCDAGVCSVLQVEHAQLVELHIDYGEFEAVHLNCLPKLQRVKYVGWSYQEDPLIFGSVPQLSKLTLEQVGVNSTSHIQLSQLLANVPWISDLRLDFKSEKIWVLPEHPKLLAPVLGKLQIVNLGNLPQGCDIAWTMFILEAASSLKELCITVWDHWCKMETDKDVRKELGYCEKANVEWQTGNHPQFILSTRIWLSSPSTASNLRTTLCDTLGA</sequence>
<dbReference type="OrthoDB" id="689636at2759"/>
<dbReference type="AlphaFoldDB" id="A0A3B6FPM5"/>
<protein>
    <recommendedName>
        <fullName evidence="2">At1g61320/AtMIF1 LRR domain-containing protein</fullName>
    </recommendedName>
</protein>
<dbReference type="Gramene" id="TraesCS3B02G310200.1">
    <property type="protein sequence ID" value="TraesCS3B02G310200.1"/>
    <property type="gene ID" value="TraesCS3B02G310200"/>
</dbReference>
<dbReference type="PANTHER" id="PTHR32153">
    <property type="entry name" value="OJ000223_09.16 PROTEIN"/>
    <property type="match status" value="1"/>
</dbReference>
<feature type="signal peptide" evidence="1">
    <location>
        <begin position="1"/>
        <end position="23"/>
    </location>
</feature>
<evidence type="ECO:0000313" key="4">
    <source>
        <dbReference type="Proteomes" id="UP000019116"/>
    </source>
</evidence>
<reference evidence="3" key="2">
    <citation type="submission" date="2018-10" db="UniProtKB">
        <authorList>
            <consortium name="EnsemblPlants"/>
        </authorList>
    </citation>
    <scope>IDENTIFICATION</scope>
</reference>
<feature type="domain" description="At1g61320/AtMIF1 LRR" evidence="2">
    <location>
        <begin position="102"/>
        <end position="295"/>
    </location>
</feature>
<dbReference type="STRING" id="4565.A0A3B6FPM5"/>
<dbReference type="Gene3D" id="3.80.10.10">
    <property type="entry name" value="Ribonuclease Inhibitor"/>
    <property type="match status" value="1"/>
</dbReference>
<dbReference type="EnsemblPlants" id="TraesCS3B02G310200.1">
    <property type="protein sequence ID" value="TraesCS3B02G310200.1"/>
    <property type="gene ID" value="TraesCS3B02G310200"/>
</dbReference>
<name>A0A3B6FPM5_WHEAT</name>
<dbReference type="Gramene" id="TraesJAG3B03G01685490.1">
    <property type="protein sequence ID" value="TraesJAG3B03G01685490.1"/>
    <property type="gene ID" value="TraesJAG3B03G01685490"/>
</dbReference>
<evidence type="ECO:0000313" key="3">
    <source>
        <dbReference type="EnsemblPlants" id="TraesCS3B02G310200.1"/>
    </source>
</evidence>
<keyword evidence="1" id="KW-0732">Signal</keyword>
<dbReference type="Gramene" id="TraesARI3B03G01699870.2">
    <property type="protein sequence ID" value="TraesARI3B03G01699870.2"/>
    <property type="gene ID" value="TraesARI3B03G01699870"/>
</dbReference>
<dbReference type="InterPro" id="IPR055357">
    <property type="entry name" value="LRR_At1g61320_AtMIF1"/>
</dbReference>
<dbReference type="Gramene" id="TraesRN3B0100793300.1">
    <property type="protein sequence ID" value="TraesRN3B0100793300.1"/>
    <property type="gene ID" value="TraesRN3B0100793300"/>
</dbReference>
<evidence type="ECO:0000259" key="2">
    <source>
        <dbReference type="Pfam" id="PF23622"/>
    </source>
</evidence>
<keyword evidence="4" id="KW-1185">Reference proteome</keyword>
<dbReference type="Gramene" id="TraesARI3B03G01699870.1">
    <property type="protein sequence ID" value="TraesARI3B03G01699870.1"/>
    <property type="gene ID" value="TraesARI3B03G01699870"/>
</dbReference>
<dbReference type="InterPro" id="IPR032675">
    <property type="entry name" value="LRR_dom_sf"/>
</dbReference>
<dbReference type="Proteomes" id="UP000019116">
    <property type="component" value="Chromosome 3B"/>
</dbReference>
<feature type="chain" id="PRO_5043173919" description="At1g61320/AtMIF1 LRR domain-containing protein" evidence="1">
    <location>
        <begin position="24"/>
        <end position="349"/>
    </location>
</feature>
<dbReference type="Gramene" id="TraesCS3B03G0796200.1">
    <property type="protein sequence ID" value="TraesCS3B03G0796200.1.CDS"/>
    <property type="gene ID" value="TraesCS3B03G0796200"/>
</dbReference>
<accession>A0A3B6FPM5</accession>
<reference evidence="3" key="1">
    <citation type="submission" date="2018-08" db="EMBL/GenBank/DDBJ databases">
        <authorList>
            <person name="Rossello M."/>
        </authorList>
    </citation>
    <scope>NUCLEOTIDE SEQUENCE [LARGE SCALE GENOMIC DNA]</scope>
    <source>
        <strain evidence="3">cv. Chinese Spring</strain>
    </source>
</reference>
<dbReference type="InterPro" id="IPR044997">
    <property type="entry name" value="F-box_plant"/>
</dbReference>
<organism evidence="3">
    <name type="scientific">Triticum aestivum</name>
    <name type="common">Wheat</name>
    <dbReference type="NCBI Taxonomy" id="4565"/>
    <lineage>
        <taxon>Eukaryota</taxon>
        <taxon>Viridiplantae</taxon>
        <taxon>Streptophyta</taxon>
        <taxon>Embryophyta</taxon>
        <taxon>Tracheophyta</taxon>
        <taxon>Spermatophyta</taxon>
        <taxon>Magnoliopsida</taxon>
        <taxon>Liliopsida</taxon>
        <taxon>Poales</taxon>
        <taxon>Poaceae</taxon>
        <taxon>BOP clade</taxon>
        <taxon>Pooideae</taxon>
        <taxon>Triticodae</taxon>
        <taxon>Triticeae</taxon>
        <taxon>Triticinae</taxon>
        <taxon>Triticum</taxon>
    </lineage>
</organism>
<proteinExistence type="predicted"/>
<dbReference type="Pfam" id="PF23622">
    <property type="entry name" value="LRR_At1g61320_AtMIF1"/>
    <property type="match status" value="1"/>
</dbReference>
<evidence type="ECO:0000256" key="1">
    <source>
        <dbReference type="SAM" id="SignalP"/>
    </source>
</evidence>
<dbReference type="Gramene" id="TraesWEE_scaffold_068689_01G000100.1">
    <property type="protein sequence ID" value="TraesWEE_scaffold_068689_01G000100.1"/>
    <property type="gene ID" value="TraesWEE_scaffold_068689_01G000100"/>
</dbReference>
<dbReference type="Gramene" id="TraesROB_scaffold_056217_01G000200.1">
    <property type="protein sequence ID" value="TraesROB_scaffold_056217_01G000200.1"/>
    <property type="gene ID" value="TraesROB_scaffold_056217_01G000200"/>
</dbReference>
<dbReference type="Gramene" id="TraesCAD_scaffold_027182_01G000200.1">
    <property type="protein sequence ID" value="TraesCAD_scaffold_027182_01G000200.1"/>
    <property type="gene ID" value="TraesCAD_scaffold_027182_01G000200"/>
</dbReference>
<dbReference type="SUPFAM" id="SSF52047">
    <property type="entry name" value="RNI-like"/>
    <property type="match status" value="1"/>
</dbReference>
<dbReference type="PaxDb" id="4565-Traes_3B_F8A2A38DB.1"/>